<comment type="similarity">
    <text evidence="1">Belongs to the flavin oxidoreductase frp family.</text>
</comment>
<evidence type="ECO:0000256" key="3">
    <source>
        <dbReference type="ARBA" id="ARBA00022643"/>
    </source>
</evidence>
<evidence type="ECO:0000256" key="1">
    <source>
        <dbReference type="ARBA" id="ARBA00008366"/>
    </source>
</evidence>
<evidence type="ECO:0000256" key="2">
    <source>
        <dbReference type="ARBA" id="ARBA00022630"/>
    </source>
</evidence>
<evidence type="ECO:0000259" key="5">
    <source>
        <dbReference type="Pfam" id="PF00881"/>
    </source>
</evidence>
<dbReference type="PANTHER" id="PTHR43425">
    <property type="entry name" value="OXYGEN-INSENSITIVE NADPH NITROREDUCTASE"/>
    <property type="match status" value="1"/>
</dbReference>
<dbReference type="Gene3D" id="3.40.109.10">
    <property type="entry name" value="NADH Oxidase"/>
    <property type="match status" value="1"/>
</dbReference>
<feature type="domain" description="Nitroreductase" evidence="5">
    <location>
        <begin position="10"/>
        <end position="167"/>
    </location>
</feature>
<dbReference type="OrthoDB" id="2094932at2759"/>
<keyword evidence="4" id="KW-0560">Oxidoreductase</keyword>
<dbReference type="EMBL" id="MCOG01000031">
    <property type="protein sequence ID" value="ORY73978.1"/>
    <property type="molecule type" value="Genomic_DNA"/>
</dbReference>
<keyword evidence="2" id="KW-0285">Flavoprotein</keyword>
<comment type="caution">
    <text evidence="6">The sequence shown here is derived from an EMBL/GenBank/DDBJ whole genome shotgun (WGS) entry which is preliminary data.</text>
</comment>
<gene>
    <name evidence="6" type="ORF">LY90DRAFT_699439</name>
</gene>
<organism evidence="6 7">
    <name type="scientific">Neocallimastix californiae</name>
    <dbReference type="NCBI Taxonomy" id="1754190"/>
    <lineage>
        <taxon>Eukaryota</taxon>
        <taxon>Fungi</taxon>
        <taxon>Fungi incertae sedis</taxon>
        <taxon>Chytridiomycota</taxon>
        <taxon>Chytridiomycota incertae sedis</taxon>
        <taxon>Neocallimastigomycetes</taxon>
        <taxon>Neocallimastigales</taxon>
        <taxon>Neocallimastigaceae</taxon>
        <taxon>Neocallimastix</taxon>
    </lineage>
</organism>
<dbReference type="CDD" id="cd02146">
    <property type="entry name" value="NfsA-like"/>
    <property type="match status" value="1"/>
</dbReference>
<keyword evidence="7" id="KW-1185">Reference proteome</keyword>
<dbReference type="SUPFAM" id="SSF55469">
    <property type="entry name" value="FMN-dependent nitroreductase-like"/>
    <property type="match status" value="1"/>
</dbReference>
<keyword evidence="3" id="KW-0288">FMN</keyword>
<dbReference type="AlphaFoldDB" id="A0A1Y2ER19"/>
<proteinExistence type="inferred from homology"/>
<evidence type="ECO:0000313" key="7">
    <source>
        <dbReference type="Proteomes" id="UP000193920"/>
    </source>
</evidence>
<protein>
    <submittedName>
        <fullName evidence="6">Oxygen-insensitive NADPH nitroreductase</fullName>
    </submittedName>
</protein>
<accession>A0A1Y2ER19</accession>
<evidence type="ECO:0000313" key="6">
    <source>
        <dbReference type="EMBL" id="ORY73978.1"/>
    </source>
</evidence>
<sequence>MNPVLESLFKHKSIRKYKDQPLEQEKLDLIIKAAQAAPNWCNAQHVSIIAVKDQAIKDKLSVWCNNQPYIASCPVFLVFCADFYRTSLIFEKNGDTKNTEELVQQLDNLFVGAHEVGIAMENAIVAAESMGLGTVCIGSIRRNCLDVVKELNLPKYVIPMIGLCVGYPDDNPGLKPRLPAKAVYFEDRYDTTHVKEAIDEFDDQYNKYLSSRDSNERDSNWSKSVYSIYTHLIGYYDDDFPMLKQQGYFPAEKK</sequence>
<dbReference type="Pfam" id="PF00881">
    <property type="entry name" value="Nitroreductase"/>
    <property type="match status" value="1"/>
</dbReference>
<dbReference type="PANTHER" id="PTHR43425:SF2">
    <property type="entry name" value="OXYGEN-INSENSITIVE NADPH NITROREDUCTASE"/>
    <property type="match status" value="1"/>
</dbReference>
<dbReference type="InterPro" id="IPR016446">
    <property type="entry name" value="Flavin_OxRdtase_Frp"/>
</dbReference>
<reference evidence="6 7" key="1">
    <citation type="submission" date="2016-08" db="EMBL/GenBank/DDBJ databases">
        <title>A Parts List for Fungal Cellulosomes Revealed by Comparative Genomics.</title>
        <authorList>
            <consortium name="DOE Joint Genome Institute"/>
            <person name="Haitjema C.H."/>
            <person name="Gilmore S.P."/>
            <person name="Henske J.K."/>
            <person name="Solomon K.V."/>
            <person name="De Groot R."/>
            <person name="Kuo A."/>
            <person name="Mondo S.J."/>
            <person name="Salamov A.A."/>
            <person name="Labutti K."/>
            <person name="Zhao Z."/>
            <person name="Chiniquy J."/>
            <person name="Barry K."/>
            <person name="Brewer H.M."/>
            <person name="Purvine S.O."/>
            <person name="Wright A.T."/>
            <person name="Boxma B."/>
            <person name="Van Alen T."/>
            <person name="Hackstein J.H."/>
            <person name="Baker S.E."/>
            <person name="Grigoriev I.V."/>
            <person name="O'Malley M.A."/>
        </authorList>
    </citation>
    <scope>NUCLEOTIDE SEQUENCE [LARGE SCALE GENOMIC DNA]</scope>
    <source>
        <strain evidence="6 7">G1</strain>
    </source>
</reference>
<dbReference type="Proteomes" id="UP000193920">
    <property type="component" value="Unassembled WGS sequence"/>
</dbReference>
<dbReference type="InterPro" id="IPR000415">
    <property type="entry name" value="Nitroreductase-like"/>
</dbReference>
<evidence type="ECO:0000256" key="4">
    <source>
        <dbReference type="ARBA" id="ARBA00023002"/>
    </source>
</evidence>
<name>A0A1Y2ER19_9FUNG</name>
<dbReference type="GO" id="GO:0016491">
    <property type="term" value="F:oxidoreductase activity"/>
    <property type="evidence" value="ECO:0007669"/>
    <property type="project" value="UniProtKB-KW"/>
</dbReference>
<dbReference type="PIRSF" id="PIRSF005426">
    <property type="entry name" value="Frp"/>
    <property type="match status" value="1"/>
</dbReference>
<dbReference type="InterPro" id="IPR029479">
    <property type="entry name" value="Nitroreductase"/>
</dbReference>